<dbReference type="EMBL" id="ANNX02000026">
    <property type="protein sequence ID" value="KYC40791.1"/>
    <property type="molecule type" value="Genomic_DNA"/>
</dbReference>
<evidence type="ECO:0000256" key="1">
    <source>
        <dbReference type="ARBA" id="ARBA00022649"/>
    </source>
</evidence>
<name>A0A139X7V4_9CYAN</name>
<keyword evidence="1" id="KW-1277">Toxin-antitoxin system</keyword>
<dbReference type="Pfam" id="PF05016">
    <property type="entry name" value="ParE_toxin"/>
    <property type="match status" value="1"/>
</dbReference>
<sequence>MATYQLTNKAERDIENIYEYSILNFGLRIAQEYVSGMHDCFALLAEYQSWGSNYSFIAPGLQRYEYRSHAIYYQPEEEGILIVRVLGGKQDPMLHM</sequence>
<gene>
    <name evidence="3" type="ORF">WA1_24510</name>
</gene>
<dbReference type="OrthoDB" id="516834at2"/>
<comment type="similarity">
    <text evidence="2">Belongs to the RelE toxin family.</text>
</comment>
<accession>A0A139X7V4</accession>
<dbReference type="RefSeq" id="WP_017739901.1">
    <property type="nucleotide sequence ID" value="NZ_KQ976354.1"/>
</dbReference>
<organism evidence="3 4">
    <name type="scientific">Scytonema hofmannii PCC 7110</name>
    <dbReference type="NCBI Taxonomy" id="128403"/>
    <lineage>
        <taxon>Bacteria</taxon>
        <taxon>Bacillati</taxon>
        <taxon>Cyanobacteriota</taxon>
        <taxon>Cyanophyceae</taxon>
        <taxon>Nostocales</taxon>
        <taxon>Scytonemataceae</taxon>
        <taxon>Scytonema</taxon>
    </lineage>
</organism>
<evidence type="ECO:0000313" key="4">
    <source>
        <dbReference type="Proteomes" id="UP000076925"/>
    </source>
</evidence>
<evidence type="ECO:0000313" key="3">
    <source>
        <dbReference type="EMBL" id="KYC40791.1"/>
    </source>
</evidence>
<dbReference type="PIRSF" id="PIRSF029218">
    <property type="entry name" value="ParE"/>
    <property type="match status" value="1"/>
</dbReference>
<dbReference type="Gene3D" id="3.30.2310.20">
    <property type="entry name" value="RelE-like"/>
    <property type="match status" value="1"/>
</dbReference>
<dbReference type="STRING" id="128403.WA1_24510"/>
<proteinExistence type="inferred from homology"/>
<dbReference type="AlphaFoldDB" id="A0A139X7V4"/>
<dbReference type="InterPro" id="IPR007712">
    <property type="entry name" value="RelE/ParE_toxin"/>
</dbReference>
<dbReference type="Proteomes" id="UP000076925">
    <property type="component" value="Unassembled WGS sequence"/>
</dbReference>
<dbReference type="InterPro" id="IPR028344">
    <property type="entry name" value="ParE1/4"/>
</dbReference>
<evidence type="ECO:0000256" key="2">
    <source>
        <dbReference type="PIRNR" id="PIRNR029218"/>
    </source>
</evidence>
<keyword evidence="4" id="KW-1185">Reference proteome</keyword>
<dbReference type="InterPro" id="IPR035093">
    <property type="entry name" value="RelE/ParE_toxin_dom_sf"/>
</dbReference>
<protein>
    <recommendedName>
        <fullName evidence="2">Toxin</fullName>
    </recommendedName>
</protein>
<comment type="caution">
    <text evidence="3">The sequence shown here is derived from an EMBL/GenBank/DDBJ whole genome shotgun (WGS) entry which is preliminary data.</text>
</comment>
<reference evidence="3 4" key="1">
    <citation type="journal article" date="2013" name="Genome Biol. Evol.">
        <title>Genomes of Stigonematalean cyanobacteria (subsection V) and the evolution of oxygenic photosynthesis from prokaryotes to plastids.</title>
        <authorList>
            <person name="Dagan T."/>
            <person name="Roettger M."/>
            <person name="Stucken K."/>
            <person name="Landan G."/>
            <person name="Koch R."/>
            <person name="Major P."/>
            <person name="Gould S.B."/>
            <person name="Goremykin V.V."/>
            <person name="Rippka R."/>
            <person name="Tandeau de Marsac N."/>
            <person name="Gugger M."/>
            <person name="Lockhart P.J."/>
            <person name="Allen J.F."/>
            <person name="Brune I."/>
            <person name="Maus I."/>
            <person name="Puhler A."/>
            <person name="Martin W.F."/>
        </authorList>
    </citation>
    <scope>NUCLEOTIDE SEQUENCE [LARGE SCALE GENOMIC DNA]</scope>
    <source>
        <strain evidence="3 4">PCC 7110</strain>
    </source>
</reference>